<dbReference type="AlphaFoldDB" id="A0A8S0QYX1"/>
<feature type="compositionally biased region" description="Basic and acidic residues" evidence="1">
    <location>
        <begin position="102"/>
        <end position="148"/>
    </location>
</feature>
<name>A0A8S0QYX1_OLEEU</name>
<feature type="compositionally biased region" description="Acidic residues" evidence="1">
    <location>
        <begin position="156"/>
        <end position="165"/>
    </location>
</feature>
<protein>
    <submittedName>
        <fullName evidence="2">Uncharacterized protein</fullName>
    </submittedName>
</protein>
<evidence type="ECO:0000313" key="3">
    <source>
        <dbReference type="Proteomes" id="UP000594638"/>
    </source>
</evidence>
<feature type="region of interest" description="Disordered" evidence="1">
    <location>
        <begin position="84"/>
        <end position="165"/>
    </location>
</feature>
<dbReference type="Gramene" id="OE9A063518T1">
    <property type="protein sequence ID" value="OE9A063518C1"/>
    <property type="gene ID" value="OE9A063518"/>
</dbReference>
<evidence type="ECO:0000313" key="2">
    <source>
        <dbReference type="EMBL" id="CAA2971318.1"/>
    </source>
</evidence>
<dbReference type="Proteomes" id="UP000594638">
    <property type="component" value="Unassembled WGS sequence"/>
</dbReference>
<evidence type="ECO:0000256" key="1">
    <source>
        <dbReference type="SAM" id="MobiDB-lite"/>
    </source>
</evidence>
<keyword evidence="3" id="KW-1185">Reference proteome</keyword>
<organism evidence="2 3">
    <name type="scientific">Olea europaea subsp. europaea</name>
    <dbReference type="NCBI Taxonomy" id="158383"/>
    <lineage>
        <taxon>Eukaryota</taxon>
        <taxon>Viridiplantae</taxon>
        <taxon>Streptophyta</taxon>
        <taxon>Embryophyta</taxon>
        <taxon>Tracheophyta</taxon>
        <taxon>Spermatophyta</taxon>
        <taxon>Magnoliopsida</taxon>
        <taxon>eudicotyledons</taxon>
        <taxon>Gunneridae</taxon>
        <taxon>Pentapetalae</taxon>
        <taxon>asterids</taxon>
        <taxon>lamiids</taxon>
        <taxon>Lamiales</taxon>
        <taxon>Oleaceae</taxon>
        <taxon>Oleeae</taxon>
        <taxon>Olea</taxon>
    </lineage>
</organism>
<gene>
    <name evidence="2" type="ORF">OLEA9_A063518</name>
</gene>
<proteinExistence type="predicted"/>
<dbReference type="EMBL" id="CACTIH010002006">
    <property type="protein sequence ID" value="CAA2971318.1"/>
    <property type="molecule type" value="Genomic_DNA"/>
</dbReference>
<reference evidence="2 3" key="1">
    <citation type="submission" date="2019-12" db="EMBL/GenBank/DDBJ databases">
        <authorList>
            <person name="Alioto T."/>
            <person name="Alioto T."/>
            <person name="Gomez Garrido J."/>
        </authorList>
    </citation>
    <scope>NUCLEOTIDE SEQUENCE [LARGE SCALE GENOMIC DNA]</scope>
</reference>
<sequence length="165" mass="17947">MPELGERFGECVGKRSLRLLCWTSTKQPQQRTYDAFFRDVQLHVHATLCPMEAELDLPYIANLVPFPDRLVQFLDDLTRRVVGPQFHEEAPASGGDDGSDAGDGHDDESSAGVEDVHTFASDDHHTSEGNGDDGSKPDDSGENGRDPSSETSGSDNENEVDASGR</sequence>
<accession>A0A8S0QYX1</accession>
<comment type="caution">
    <text evidence="2">The sequence shown here is derived from an EMBL/GenBank/DDBJ whole genome shotgun (WGS) entry which is preliminary data.</text>
</comment>